<dbReference type="RefSeq" id="WP_068806128.1">
    <property type="nucleotide sequence ID" value="NZ_CP014671.1"/>
</dbReference>
<proteinExistence type="predicted"/>
<accession>A0A1B1YVU3</accession>
<dbReference type="SUPFAM" id="SSF56954">
    <property type="entry name" value="Outer membrane efflux proteins (OEP)"/>
    <property type="match status" value="1"/>
</dbReference>
<evidence type="ECO:0000256" key="4">
    <source>
        <dbReference type="ARBA" id="ARBA00023136"/>
    </source>
</evidence>
<keyword evidence="2" id="KW-1134">Transmembrane beta strand</keyword>
<dbReference type="AlphaFoldDB" id="A0A1B1YVU3"/>
<evidence type="ECO:0000256" key="5">
    <source>
        <dbReference type="ARBA" id="ARBA00023237"/>
    </source>
</evidence>
<dbReference type="Gene3D" id="1.20.1600.10">
    <property type="entry name" value="Outer membrane efflux proteins (OEP)"/>
    <property type="match status" value="1"/>
</dbReference>
<evidence type="ECO:0000313" key="8">
    <source>
        <dbReference type="EMBL" id="ANX04934.1"/>
    </source>
</evidence>
<keyword evidence="4" id="KW-0472">Membrane</keyword>
<evidence type="ECO:0000256" key="1">
    <source>
        <dbReference type="ARBA" id="ARBA00004442"/>
    </source>
</evidence>
<dbReference type="KEGG" id="gbi:PG2T_12635"/>
<dbReference type="PANTHER" id="PTHR30026:SF20">
    <property type="entry name" value="OUTER MEMBRANE PROTEIN TOLC"/>
    <property type="match status" value="1"/>
</dbReference>
<dbReference type="EMBL" id="CP014671">
    <property type="protein sequence ID" value="ANX04934.1"/>
    <property type="molecule type" value="Genomic_DNA"/>
</dbReference>
<sequence length="434" mass="45618">MKQTRMAAVLTLAAALAVSAAQAGAAEPVPLLPDPDTAHQVLSETPAVQAALAAREAARARGEALDAGPYEFELDAVGQRRDVRREGDYDEWEAGISRRLRLPGKAALDRELGALGNETAELGIADAFHGAALELLDGWFGWLDAASAVAAATTARDRLAEERAAIDKRLARGDAARIDLDLAESALAGAEAALAEARTTAAESSAALGARYPTLPLPAAPPPIPDPEPPAMDAAALAAQIVARSHEIGIAEARYQQSMKRAQRGERDRRPDPALGIRTLSERGGDETAVGLTFNIPIGGRYRAAEARALAADAGAAGAELDAVRRQIVAGSRAVTARLQGSLAAWQAARRAAEAADTHAARARRGYQLGETDLFSLLAAERTAQGARRAEIAARIAAHRAVARVRVDAHQMWAYHHHGHEEDGAAADEHLHAQ</sequence>
<feature type="compositionally biased region" description="Basic and acidic residues" evidence="6">
    <location>
        <begin position="263"/>
        <end position="272"/>
    </location>
</feature>
<feature type="signal peptide" evidence="7">
    <location>
        <begin position="1"/>
        <end position="25"/>
    </location>
</feature>
<dbReference type="GO" id="GO:1990281">
    <property type="term" value="C:efflux pump complex"/>
    <property type="evidence" value="ECO:0007669"/>
    <property type="project" value="TreeGrafter"/>
</dbReference>
<dbReference type="GO" id="GO:0015288">
    <property type="term" value="F:porin activity"/>
    <property type="evidence" value="ECO:0007669"/>
    <property type="project" value="TreeGrafter"/>
</dbReference>
<dbReference type="GO" id="GO:0009279">
    <property type="term" value="C:cell outer membrane"/>
    <property type="evidence" value="ECO:0007669"/>
    <property type="project" value="UniProtKB-SubCell"/>
</dbReference>
<comment type="subcellular location">
    <subcellularLocation>
        <location evidence="1">Cell outer membrane</location>
    </subcellularLocation>
</comment>
<evidence type="ECO:0008006" key="10">
    <source>
        <dbReference type="Google" id="ProtNLM"/>
    </source>
</evidence>
<keyword evidence="5" id="KW-0998">Cell outer membrane</keyword>
<evidence type="ECO:0000256" key="7">
    <source>
        <dbReference type="SAM" id="SignalP"/>
    </source>
</evidence>
<keyword evidence="3" id="KW-0812">Transmembrane</keyword>
<reference evidence="9" key="1">
    <citation type="submission" date="2016-03" db="EMBL/GenBank/DDBJ databases">
        <title>Complete genome sequence of Solimmundus cernigliae, representing a novel lineage of polycyclic aromatic hydrocarbon degraders within the Gammaproteobacteria.</title>
        <authorList>
            <person name="Singleton D.R."/>
            <person name="Dickey A.N."/>
            <person name="Scholl E.H."/>
            <person name="Wright F.A."/>
            <person name="Aitken M.D."/>
        </authorList>
    </citation>
    <scope>NUCLEOTIDE SEQUENCE [LARGE SCALE GENOMIC DNA]</scope>
    <source>
        <strain evidence="9">TR3.2</strain>
    </source>
</reference>
<keyword evidence="7" id="KW-0732">Signal</keyword>
<dbReference type="STRING" id="1810504.PG2T_12635"/>
<evidence type="ECO:0000256" key="6">
    <source>
        <dbReference type="SAM" id="MobiDB-lite"/>
    </source>
</evidence>
<dbReference type="GO" id="GO:0015562">
    <property type="term" value="F:efflux transmembrane transporter activity"/>
    <property type="evidence" value="ECO:0007669"/>
    <property type="project" value="InterPro"/>
</dbReference>
<dbReference type="InParanoid" id="A0A1B1YVU3"/>
<organism evidence="8 9">
    <name type="scientific">Immundisolibacter cernigliae</name>
    <dbReference type="NCBI Taxonomy" id="1810504"/>
    <lineage>
        <taxon>Bacteria</taxon>
        <taxon>Pseudomonadati</taxon>
        <taxon>Pseudomonadota</taxon>
        <taxon>Gammaproteobacteria</taxon>
        <taxon>Immundisolibacterales</taxon>
        <taxon>Immundisolibacteraceae</taxon>
        <taxon>Immundisolibacter</taxon>
    </lineage>
</organism>
<gene>
    <name evidence="8" type="ORF">PG2T_12635</name>
</gene>
<evidence type="ECO:0000313" key="9">
    <source>
        <dbReference type="Proteomes" id="UP000092952"/>
    </source>
</evidence>
<evidence type="ECO:0000256" key="3">
    <source>
        <dbReference type="ARBA" id="ARBA00022692"/>
    </source>
</evidence>
<protein>
    <recommendedName>
        <fullName evidence="10">Transporter</fullName>
    </recommendedName>
</protein>
<dbReference type="PANTHER" id="PTHR30026">
    <property type="entry name" value="OUTER MEMBRANE PROTEIN TOLC"/>
    <property type="match status" value="1"/>
</dbReference>
<name>A0A1B1YVU3_9GAMM</name>
<dbReference type="Proteomes" id="UP000092952">
    <property type="component" value="Chromosome"/>
</dbReference>
<dbReference type="InterPro" id="IPR051906">
    <property type="entry name" value="TolC-like"/>
</dbReference>
<dbReference type="OrthoDB" id="7616984at2"/>
<keyword evidence="9" id="KW-1185">Reference proteome</keyword>
<feature type="chain" id="PRO_5008533139" description="Transporter" evidence="7">
    <location>
        <begin position="26"/>
        <end position="434"/>
    </location>
</feature>
<feature type="region of interest" description="Disordered" evidence="6">
    <location>
        <begin position="257"/>
        <end position="282"/>
    </location>
</feature>
<evidence type="ECO:0000256" key="2">
    <source>
        <dbReference type="ARBA" id="ARBA00022452"/>
    </source>
</evidence>